<feature type="region of interest" description="Disordered" evidence="3">
    <location>
        <begin position="434"/>
        <end position="454"/>
    </location>
</feature>
<dbReference type="PANTHER" id="PTHR43656:SF2">
    <property type="entry name" value="BINDING OXIDOREDUCTASE, PUTATIVE (AFU_ORTHOLOGUE AFUA_2G08260)-RELATED"/>
    <property type="match status" value="1"/>
</dbReference>
<feature type="compositionally biased region" description="Low complexity" evidence="3">
    <location>
        <begin position="434"/>
        <end position="444"/>
    </location>
</feature>
<evidence type="ECO:0000259" key="4">
    <source>
        <dbReference type="Pfam" id="PF00724"/>
    </source>
</evidence>
<dbReference type="Pfam" id="PF00724">
    <property type="entry name" value="Oxidored_FMN"/>
    <property type="match status" value="1"/>
</dbReference>
<keyword evidence="2" id="KW-0560">Oxidoreductase</keyword>
<dbReference type="EMBL" id="PHRB01000018">
    <property type="protein sequence ID" value="PJO64768.1"/>
    <property type="molecule type" value="Genomic_DNA"/>
</dbReference>
<evidence type="ECO:0000256" key="3">
    <source>
        <dbReference type="SAM" id="MobiDB-lite"/>
    </source>
</evidence>
<evidence type="ECO:0000256" key="1">
    <source>
        <dbReference type="ARBA" id="ARBA00022630"/>
    </source>
</evidence>
<dbReference type="SUPFAM" id="SSF51395">
    <property type="entry name" value="FMN-linked oxidoreductases"/>
    <property type="match status" value="1"/>
</dbReference>
<evidence type="ECO:0000256" key="2">
    <source>
        <dbReference type="ARBA" id="ARBA00023002"/>
    </source>
</evidence>
<evidence type="ECO:0000313" key="6">
    <source>
        <dbReference type="Proteomes" id="UP000231878"/>
    </source>
</evidence>
<keyword evidence="1" id="KW-0285">Flavoprotein</keyword>
<dbReference type="AlphaFoldDB" id="A0AAX0U9W6"/>
<dbReference type="PANTHER" id="PTHR43656">
    <property type="entry name" value="BINDING OXIDOREDUCTASE, PUTATIVE (AFU_ORTHOLOGUE AFUA_2G08260)-RELATED"/>
    <property type="match status" value="1"/>
</dbReference>
<dbReference type="Gene3D" id="3.20.20.70">
    <property type="entry name" value="Aldolase class I"/>
    <property type="match status" value="1"/>
</dbReference>
<feature type="domain" description="NADH:flavin oxidoreductase/NADH oxidase N-terminal" evidence="4">
    <location>
        <begin position="27"/>
        <end position="360"/>
    </location>
</feature>
<name>A0AAX0U9W6_BURPE</name>
<evidence type="ECO:0000313" key="5">
    <source>
        <dbReference type="EMBL" id="PJO64768.1"/>
    </source>
</evidence>
<accession>A0AAX0U9W6</accession>
<proteinExistence type="predicted"/>
<dbReference type="InterPro" id="IPR001155">
    <property type="entry name" value="OxRdtase_FMN_N"/>
</dbReference>
<sequence length="454" mass="49110">MDFRSSTQPERHAMPDSNPTAAALLAQPLTLPNGTVLKNRLAKSALSEALCGHDGRVTPQLIALYRRWSGSGAGLLVTGNVMIDGKALGEPGNVVIEDDRDLPRLREWAAAAKAHGSEIWMQINHPGKQAMRGLNEETVAPSAIGFGPKLSPYFAVPRALTVDEIDALIRRYGTTAAVAQQAGFTGVQLHGAHGYLINQFLSPQHNQRTDEWGGSAENRRRFVLAVYAEVRRRVGPDFPIGIKLNSADFQRGGFTEEESLDVIRALAEAGIDLIEISGGTYETPVMQLGDRKASTIAREAYFLAFAEKVRADVKVPLMVTGGFRSLAGMEAPLRDGALDLIGLGRILAIEPDAPARLLRGEETRHRVKPLSTGVKYFDSLGSLEVTWYTRQLHRIGKGRNPIPDENALKSFLLDLSSKGCAIFKARRLRASSSEASAARGSATSVAGGPRHDAH</sequence>
<dbReference type="InterPro" id="IPR051799">
    <property type="entry name" value="NADH_flavin_oxidoreductase"/>
</dbReference>
<dbReference type="InterPro" id="IPR013785">
    <property type="entry name" value="Aldolase_TIM"/>
</dbReference>
<dbReference type="GO" id="GO:0010181">
    <property type="term" value="F:FMN binding"/>
    <property type="evidence" value="ECO:0007669"/>
    <property type="project" value="InterPro"/>
</dbReference>
<comment type="caution">
    <text evidence="5">The sequence shown here is derived from an EMBL/GenBank/DDBJ whole genome shotgun (WGS) entry which is preliminary data.</text>
</comment>
<reference evidence="5 6" key="1">
    <citation type="submission" date="2017-11" db="EMBL/GenBank/DDBJ databases">
        <title>Molecular characterization of Burkholderia pseudomallei and closely related isolates from Vietnam.</title>
        <authorList>
            <person name="Ustinov D.V."/>
            <person name="Antonov A.S."/>
            <person name="Avdusheva E.F."/>
            <person name="Shpak I.M."/>
            <person name="Zakharova I.B."/>
            <person name="Thi L.A."/>
            <person name="Teteryatnikova N."/>
            <person name="Lopasteyskaya Y.A."/>
            <person name="Kuzyutina J.A."/>
            <person name="Ngo T.N."/>
            <person name="Victorov D.V."/>
        </authorList>
    </citation>
    <scope>NUCLEOTIDE SEQUENCE [LARGE SCALE GENOMIC DNA]</scope>
    <source>
        <strain evidence="5 6">V1512</strain>
    </source>
</reference>
<gene>
    <name evidence="5" type="ORF">CWD88_18830</name>
</gene>
<organism evidence="5 6">
    <name type="scientific">Burkholderia pseudomallei</name>
    <name type="common">Pseudomonas pseudomallei</name>
    <dbReference type="NCBI Taxonomy" id="28450"/>
    <lineage>
        <taxon>Bacteria</taxon>
        <taxon>Pseudomonadati</taxon>
        <taxon>Pseudomonadota</taxon>
        <taxon>Betaproteobacteria</taxon>
        <taxon>Burkholderiales</taxon>
        <taxon>Burkholderiaceae</taxon>
        <taxon>Burkholderia</taxon>
        <taxon>pseudomallei group</taxon>
    </lineage>
</organism>
<dbReference type="GO" id="GO:0016491">
    <property type="term" value="F:oxidoreductase activity"/>
    <property type="evidence" value="ECO:0007669"/>
    <property type="project" value="UniProtKB-KW"/>
</dbReference>
<dbReference type="CDD" id="cd04733">
    <property type="entry name" value="OYE_like_2_FMN"/>
    <property type="match status" value="1"/>
</dbReference>
<protein>
    <submittedName>
        <fullName evidence="5">NADH oxidoreductase</fullName>
    </submittedName>
</protein>
<dbReference type="Proteomes" id="UP000231878">
    <property type="component" value="Unassembled WGS sequence"/>
</dbReference>